<sequence length="218" mass="24957">MNKGLSIGVPAKVFASQITYCGRLREIHNFISDLAFQYLFEYMSRGIYDRVIIADVGIGAGNQAPLERGVTTRELASRLLGSRIEVLGIDLDLQPLFEAIEMNLKLPDEYPPFVLPNLRYFEKDVVRGPFLEQKSVDIIFCTNAIKNISDPSSKNMMFRNIFRALKAGGAFVYNTGVSRHLVDYLYFKKPESDPKEFIDFDFLLRASKPFYEHFCKPF</sequence>
<proteinExistence type="predicted"/>
<dbReference type="SUPFAM" id="SSF53335">
    <property type="entry name" value="S-adenosyl-L-methionine-dependent methyltransferases"/>
    <property type="match status" value="1"/>
</dbReference>
<evidence type="ECO:0000313" key="2">
    <source>
        <dbReference type="EMBL" id="OGC22042.1"/>
    </source>
</evidence>
<dbReference type="Gene3D" id="3.40.50.150">
    <property type="entry name" value="Vaccinia Virus protein VP39"/>
    <property type="match status" value="1"/>
</dbReference>
<dbReference type="EMBL" id="MEUB01000033">
    <property type="protein sequence ID" value="OGC22042.1"/>
    <property type="molecule type" value="Genomic_DNA"/>
</dbReference>
<accession>A0A1F4SNL0</accession>
<dbReference type="Pfam" id="PF13649">
    <property type="entry name" value="Methyltransf_25"/>
    <property type="match status" value="1"/>
</dbReference>
<organism evidence="2 3">
    <name type="scientific">candidate division WOR-1 bacterium RIFOXYB2_FULL_37_13</name>
    <dbReference type="NCBI Taxonomy" id="1802579"/>
    <lineage>
        <taxon>Bacteria</taxon>
        <taxon>Bacillati</taxon>
        <taxon>Saganbacteria</taxon>
    </lineage>
</organism>
<reference evidence="2 3" key="1">
    <citation type="journal article" date="2016" name="Nat. Commun.">
        <title>Thousands of microbial genomes shed light on interconnected biogeochemical processes in an aquifer system.</title>
        <authorList>
            <person name="Anantharaman K."/>
            <person name="Brown C.T."/>
            <person name="Hug L.A."/>
            <person name="Sharon I."/>
            <person name="Castelle C.J."/>
            <person name="Probst A.J."/>
            <person name="Thomas B.C."/>
            <person name="Singh A."/>
            <person name="Wilkins M.J."/>
            <person name="Karaoz U."/>
            <person name="Brodie E.L."/>
            <person name="Williams K.H."/>
            <person name="Hubbard S.S."/>
            <person name="Banfield J.F."/>
        </authorList>
    </citation>
    <scope>NUCLEOTIDE SEQUENCE [LARGE SCALE GENOMIC DNA]</scope>
</reference>
<comment type="caution">
    <text evidence="2">The sequence shown here is derived from an EMBL/GenBank/DDBJ whole genome shotgun (WGS) entry which is preliminary data.</text>
</comment>
<dbReference type="InterPro" id="IPR029063">
    <property type="entry name" value="SAM-dependent_MTases_sf"/>
</dbReference>
<protein>
    <recommendedName>
        <fullName evidence="1">Methyltransferase domain-containing protein</fullName>
    </recommendedName>
</protein>
<dbReference type="InterPro" id="IPR041698">
    <property type="entry name" value="Methyltransf_25"/>
</dbReference>
<dbReference type="Proteomes" id="UP000178417">
    <property type="component" value="Unassembled WGS sequence"/>
</dbReference>
<feature type="domain" description="Methyltransferase" evidence="1">
    <location>
        <begin position="69"/>
        <end position="169"/>
    </location>
</feature>
<gene>
    <name evidence="2" type="ORF">A2310_07075</name>
</gene>
<dbReference type="AlphaFoldDB" id="A0A1F4SNL0"/>
<name>A0A1F4SNL0_UNCSA</name>
<evidence type="ECO:0000313" key="3">
    <source>
        <dbReference type="Proteomes" id="UP000178417"/>
    </source>
</evidence>
<evidence type="ECO:0000259" key="1">
    <source>
        <dbReference type="Pfam" id="PF13649"/>
    </source>
</evidence>